<keyword evidence="3" id="KW-0813">Transport</keyword>
<feature type="transmembrane region" description="Helical" evidence="9">
    <location>
        <begin position="172"/>
        <end position="191"/>
    </location>
</feature>
<evidence type="ECO:0000313" key="12">
    <source>
        <dbReference type="EMBL" id="CUA95930.1"/>
    </source>
</evidence>
<evidence type="ECO:0000256" key="7">
    <source>
        <dbReference type="ARBA" id="ARBA00022989"/>
    </source>
</evidence>
<keyword evidence="13" id="KW-1185">Reference proteome</keyword>
<dbReference type="PANTHER" id="PTHR43394:SF1">
    <property type="entry name" value="ATP-BINDING CASSETTE SUB-FAMILY B MEMBER 10, MITOCHONDRIAL"/>
    <property type="match status" value="1"/>
</dbReference>
<evidence type="ECO:0000256" key="5">
    <source>
        <dbReference type="ARBA" id="ARBA00022741"/>
    </source>
</evidence>
<dbReference type="Gene3D" id="3.40.50.300">
    <property type="entry name" value="P-loop containing nucleotide triphosphate hydrolases"/>
    <property type="match status" value="1"/>
</dbReference>
<gene>
    <name evidence="12" type="ORF">Ga0061067_104218</name>
</gene>
<comment type="similarity">
    <text evidence="2">Belongs to the ABC transporter superfamily.</text>
</comment>
<evidence type="ECO:0000259" key="10">
    <source>
        <dbReference type="PROSITE" id="PS50893"/>
    </source>
</evidence>
<feature type="transmembrane region" description="Helical" evidence="9">
    <location>
        <begin position="68"/>
        <end position="86"/>
    </location>
</feature>
<protein>
    <submittedName>
        <fullName evidence="12">ABC-type multidrug transport system, ATPase and permease component</fullName>
    </submittedName>
</protein>
<dbReference type="InterPro" id="IPR036640">
    <property type="entry name" value="ABC1_TM_sf"/>
</dbReference>
<dbReference type="GO" id="GO:0005524">
    <property type="term" value="F:ATP binding"/>
    <property type="evidence" value="ECO:0007669"/>
    <property type="project" value="UniProtKB-KW"/>
</dbReference>
<dbReference type="GO" id="GO:0016887">
    <property type="term" value="F:ATP hydrolysis activity"/>
    <property type="evidence" value="ECO:0007669"/>
    <property type="project" value="InterPro"/>
</dbReference>
<dbReference type="Gene3D" id="1.20.1560.10">
    <property type="entry name" value="ABC transporter type 1, transmembrane domain"/>
    <property type="match status" value="1"/>
</dbReference>
<keyword evidence="8 9" id="KW-0472">Membrane</keyword>
<dbReference type="GO" id="GO:0090374">
    <property type="term" value="P:oligopeptide export from mitochondrion"/>
    <property type="evidence" value="ECO:0007669"/>
    <property type="project" value="TreeGrafter"/>
</dbReference>
<feature type="transmembrane region" description="Helical" evidence="9">
    <location>
        <begin position="143"/>
        <end position="166"/>
    </location>
</feature>
<evidence type="ECO:0000256" key="9">
    <source>
        <dbReference type="SAM" id="Phobius"/>
    </source>
</evidence>
<dbReference type="GO" id="GO:0005886">
    <property type="term" value="C:plasma membrane"/>
    <property type="evidence" value="ECO:0007669"/>
    <property type="project" value="UniProtKB-SubCell"/>
</dbReference>
<keyword evidence="7 9" id="KW-1133">Transmembrane helix</keyword>
<evidence type="ECO:0000256" key="1">
    <source>
        <dbReference type="ARBA" id="ARBA00004651"/>
    </source>
</evidence>
<accession>A0A0K6HYH2</accession>
<dbReference type="InterPro" id="IPR011527">
    <property type="entry name" value="ABC1_TM_dom"/>
</dbReference>
<dbReference type="EMBL" id="CYHE01000004">
    <property type="protein sequence ID" value="CUA95930.1"/>
    <property type="molecule type" value="Genomic_DNA"/>
</dbReference>
<feature type="transmembrane region" description="Helical" evidence="9">
    <location>
        <begin position="263"/>
        <end position="280"/>
    </location>
</feature>
<name>A0A0K6HYH2_9HYPH</name>
<dbReference type="PANTHER" id="PTHR43394">
    <property type="entry name" value="ATP-DEPENDENT PERMEASE MDL1, MITOCHONDRIAL"/>
    <property type="match status" value="1"/>
</dbReference>
<dbReference type="Pfam" id="PF00005">
    <property type="entry name" value="ABC_tran"/>
    <property type="match status" value="1"/>
</dbReference>
<dbReference type="InterPro" id="IPR039421">
    <property type="entry name" value="Type_1_exporter"/>
</dbReference>
<dbReference type="CDD" id="cd18552">
    <property type="entry name" value="ABC_6TM_MsbA_like"/>
    <property type="match status" value="1"/>
</dbReference>
<dbReference type="AlphaFoldDB" id="A0A0K6HYH2"/>
<dbReference type="RefSeq" id="WP_055455477.1">
    <property type="nucleotide sequence ID" value="NZ_CYHE01000004.1"/>
</dbReference>
<dbReference type="GO" id="GO:0015421">
    <property type="term" value="F:ABC-type oligopeptide transporter activity"/>
    <property type="evidence" value="ECO:0007669"/>
    <property type="project" value="TreeGrafter"/>
</dbReference>
<dbReference type="Proteomes" id="UP000183900">
    <property type="component" value="Unassembled WGS sequence"/>
</dbReference>
<feature type="transmembrane region" description="Helical" evidence="9">
    <location>
        <begin position="32"/>
        <end position="53"/>
    </location>
</feature>
<dbReference type="OrthoDB" id="9808328at2"/>
<dbReference type="SUPFAM" id="SSF52540">
    <property type="entry name" value="P-loop containing nucleoside triphosphate hydrolases"/>
    <property type="match status" value="1"/>
</dbReference>
<feature type="domain" description="ABC transmembrane type-1" evidence="11">
    <location>
        <begin position="33"/>
        <end position="309"/>
    </location>
</feature>
<dbReference type="Pfam" id="PF00664">
    <property type="entry name" value="ABC_membrane"/>
    <property type="match status" value="1"/>
</dbReference>
<evidence type="ECO:0000256" key="3">
    <source>
        <dbReference type="ARBA" id="ARBA00022448"/>
    </source>
</evidence>
<dbReference type="PROSITE" id="PS50893">
    <property type="entry name" value="ABC_TRANSPORTER_2"/>
    <property type="match status" value="1"/>
</dbReference>
<keyword evidence="5" id="KW-0547">Nucleotide-binding</keyword>
<dbReference type="PROSITE" id="PS00211">
    <property type="entry name" value="ABC_TRANSPORTER_1"/>
    <property type="match status" value="1"/>
</dbReference>
<reference evidence="13" key="1">
    <citation type="submission" date="2015-08" db="EMBL/GenBank/DDBJ databases">
        <authorList>
            <person name="Varghese N."/>
        </authorList>
    </citation>
    <scope>NUCLEOTIDE SEQUENCE [LARGE SCALE GENOMIC DNA]</scope>
    <source>
        <strain evidence="13">DSM 23407</strain>
    </source>
</reference>
<sequence length="590" mass="64425">MSVKTWFQDPDGTYAVIRRLVSENARAHVPGYLLSFLFMGLVAGSTAASAWIMRDVINEVFVNRDQSMVRLIAFTVMAIFAVKGISTYGQQVTMSRIGNAIVADCQRRLFRTITRQDMTFFDRTPLGDLATRLSHNAQAARSVLDMVVLSLGRDLLSVVGLVAVMVIQDPGLSAIALLIMPPAVFGVSLLVRRVRKHAKSQFVSTTKIVSAVQETAIGVRVVKAFRVEERMRAEMDKAITDVERRANRIAALTARTSPLMESLGGFAIALVILYGGFSVIEQGKDPGGFFSFITALLLAYEPVKRLARLHVNLSSNLVGVRLMFEMLDRPPAFEDAPDAVELKTGKGEVRFEGVHFTYGDKPVLNGLDLVAEAGKVTALVGSSGAGKSTTFSLLERFYDIRTGRILIDGQDIRQVTLASLRDHIALVTQDTFLFDLSIRDNIALGRPGAGDADIIRAAVDANAHEFIEAMEQGYDTLVGEGGGRLSGGQRQRIAIARAMLRNAPILLLDEATSALDAESEAKVQGALKRLMQGRTTLVIAHRLSTVRDADCIAVFDRGRVVETGTHEALLAHDGVYRRLYDLQFRDTAKG</sequence>
<evidence type="ECO:0000256" key="4">
    <source>
        <dbReference type="ARBA" id="ARBA00022692"/>
    </source>
</evidence>
<dbReference type="InterPro" id="IPR003593">
    <property type="entry name" value="AAA+_ATPase"/>
</dbReference>
<evidence type="ECO:0000256" key="8">
    <source>
        <dbReference type="ARBA" id="ARBA00023136"/>
    </source>
</evidence>
<evidence type="ECO:0000313" key="13">
    <source>
        <dbReference type="Proteomes" id="UP000183900"/>
    </source>
</evidence>
<proteinExistence type="inferred from homology"/>
<dbReference type="SMART" id="SM00382">
    <property type="entry name" value="AAA"/>
    <property type="match status" value="1"/>
</dbReference>
<comment type="subcellular location">
    <subcellularLocation>
        <location evidence="1">Cell membrane</location>
        <topology evidence="1">Multi-pass membrane protein</topology>
    </subcellularLocation>
</comment>
<keyword evidence="6" id="KW-0067">ATP-binding</keyword>
<dbReference type="InterPro" id="IPR003439">
    <property type="entry name" value="ABC_transporter-like_ATP-bd"/>
</dbReference>
<dbReference type="FunFam" id="3.40.50.300:FF:000287">
    <property type="entry name" value="Multidrug ABC transporter ATP-binding protein"/>
    <property type="match status" value="1"/>
</dbReference>
<dbReference type="SUPFAM" id="SSF90123">
    <property type="entry name" value="ABC transporter transmembrane region"/>
    <property type="match status" value="1"/>
</dbReference>
<dbReference type="InterPro" id="IPR017871">
    <property type="entry name" value="ABC_transporter-like_CS"/>
</dbReference>
<evidence type="ECO:0000256" key="6">
    <source>
        <dbReference type="ARBA" id="ARBA00022840"/>
    </source>
</evidence>
<dbReference type="InterPro" id="IPR027417">
    <property type="entry name" value="P-loop_NTPase"/>
</dbReference>
<evidence type="ECO:0000259" key="11">
    <source>
        <dbReference type="PROSITE" id="PS50929"/>
    </source>
</evidence>
<organism evidence="12 13">
    <name type="scientific">Pannonibacter indicus</name>
    <dbReference type="NCBI Taxonomy" id="466044"/>
    <lineage>
        <taxon>Bacteria</taxon>
        <taxon>Pseudomonadati</taxon>
        <taxon>Pseudomonadota</taxon>
        <taxon>Alphaproteobacteria</taxon>
        <taxon>Hyphomicrobiales</taxon>
        <taxon>Stappiaceae</taxon>
        <taxon>Pannonibacter</taxon>
    </lineage>
</organism>
<evidence type="ECO:0000256" key="2">
    <source>
        <dbReference type="ARBA" id="ARBA00005417"/>
    </source>
</evidence>
<dbReference type="PROSITE" id="PS50929">
    <property type="entry name" value="ABC_TM1F"/>
    <property type="match status" value="1"/>
</dbReference>
<feature type="domain" description="ABC transporter" evidence="10">
    <location>
        <begin position="349"/>
        <end position="582"/>
    </location>
</feature>
<keyword evidence="4 9" id="KW-0812">Transmembrane</keyword>